<accession>A0A8J5QFT0</accession>
<dbReference type="InterPro" id="IPR013920">
    <property type="entry name" value="DUF1774_fun"/>
</dbReference>
<evidence type="ECO:0000313" key="2">
    <source>
        <dbReference type="EMBL" id="KAG7661333.1"/>
    </source>
</evidence>
<keyword evidence="1" id="KW-1133">Transmembrane helix</keyword>
<evidence type="ECO:0000313" key="3">
    <source>
        <dbReference type="Proteomes" id="UP000694255"/>
    </source>
</evidence>
<feature type="transmembrane region" description="Helical" evidence="1">
    <location>
        <begin position="43"/>
        <end position="69"/>
    </location>
</feature>
<dbReference type="OrthoDB" id="3342455at2759"/>
<evidence type="ECO:0000256" key="1">
    <source>
        <dbReference type="SAM" id="Phobius"/>
    </source>
</evidence>
<dbReference type="Proteomes" id="UP000694255">
    <property type="component" value="Unassembled WGS sequence"/>
</dbReference>
<organism evidence="2 3">
    <name type="scientific">[Candida] subhashii</name>
    <dbReference type="NCBI Taxonomy" id="561895"/>
    <lineage>
        <taxon>Eukaryota</taxon>
        <taxon>Fungi</taxon>
        <taxon>Dikarya</taxon>
        <taxon>Ascomycota</taxon>
        <taxon>Saccharomycotina</taxon>
        <taxon>Pichiomycetes</taxon>
        <taxon>Debaryomycetaceae</taxon>
        <taxon>Spathaspora</taxon>
    </lineage>
</organism>
<dbReference type="AlphaFoldDB" id="A0A8J5QFT0"/>
<dbReference type="Pfam" id="PF08611">
    <property type="entry name" value="DUF1774"/>
    <property type="match status" value="1"/>
</dbReference>
<keyword evidence="3" id="KW-1185">Reference proteome</keyword>
<keyword evidence="1" id="KW-0472">Membrane</keyword>
<reference evidence="2 3" key="1">
    <citation type="journal article" date="2021" name="DNA Res.">
        <title>Genome analysis of Candida subhashii reveals its hybrid nature and dual mitochondrial genome conformations.</title>
        <authorList>
            <person name="Mixao V."/>
            <person name="Hegedusova E."/>
            <person name="Saus E."/>
            <person name="Pryszcz L.P."/>
            <person name="Cillingova A."/>
            <person name="Nosek J."/>
            <person name="Gabaldon T."/>
        </authorList>
    </citation>
    <scope>NUCLEOTIDE SEQUENCE [LARGE SCALE GENOMIC DNA]</scope>
    <source>
        <strain evidence="2 3">CBS 10753</strain>
    </source>
</reference>
<dbReference type="PANTHER" id="PTHR37992:SF1">
    <property type="entry name" value="DUF1774-DOMAIN-CONTAINING PROTEIN"/>
    <property type="match status" value="1"/>
</dbReference>
<proteinExistence type="predicted"/>
<dbReference type="EMBL" id="JAGSYN010000221">
    <property type="protein sequence ID" value="KAG7661333.1"/>
    <property type="molecule type" value="Genomic_DNA"/>
</dbReference>
<feature type="transmembrane region" description="Helical" evidence="1">
    <location>
        <begin position="135"/>
        <end position="155"/>
    </location>
</feature>
<comment type="caution">
    <text evidence="2">The sequence shown here is derived from an EMBL/GenBank/DDBJ whole genome shotgun (WGS) entry which is preliminary data.</text>
</comment>
<sequence>MAYSQDLLNAYRAISVITLALSLYGSIHYAHNRFEPETPFTSYYILLVLFWVLMYIRQFGLTIATFIVNETRLETIIAVGWHFPVFNTLHYLWAESFINQYYILAELFLVFNLFNLIRMYSRHKTYTHAPLTDGYFLHFTIASIPLSWVIYALFWNGDVMFHLEDKLWARILANVFIWVFFVYGLAVLYWFRDFSAAGSTAYFMLAVGIRQVDTKLFGLQWIFAFVIFGVLLCLSVFVLIRRWGERSEPERDPLLGGGGV</sequence>
<name>A0A8J5QFT0_9ASCO</name>
<gene>
    <name evidence="2" type="ORF">J8A68_005124</name>
</gene>
<dbReference type="RefSeq" id="XP_049261566.1">
    <property type="nucleotide sequence ID" value="XM_049409157.1"/>
</dbReference>
<keyword evidence="1" id="KW-0812">Transmembrane</keyword>
<protein>
    <submittedName>
        <fullName evidence="2">Uncharacterized protein</fullName>
    </submittedName>
</protein>
<feature type="transmembrane region" description="Helical" evidence="1">
    <location>
        <begin position="101"/>
        <end position="120"/>
    </location>
</feature>
<dbReference type="GeneID" id="73471924"/>
<feature type="transmembrane region" description="Helical" evidence="1">
    <location>
        <begin position="167"/>
        <end position="191"/>
    </location>
</feature>
<dbReference type="PANTHER" id="PTHR37992">
    <property type="entry name" value="EXPRESSED PROTEIN"/>
    <property type="match status" value="1"/>
</dbReference>
<feature type="transmembrane region" description="Helical" evidence="1">
    <location>
        <begin position="12"/>
        <end position="31"/>
    </location>
</feature>
<feature type="transmembrane region" description="Helical" evidence="1">
    <location>
        <begin position="221"/>
        <end position="240"/>
    </location>
</feature>